<gene>
    <name evidence="1" type="ORF">F7725_022663</name>
</gene>
<evidence type="ECO:0000313" key="1">
    <source>
        <dbReference type="EMBL" id="KAF3854608.1"/>
    </source>
</evidence>
<keyword evidence="2" id="KW-1185">Reference proteome</keyword>
<name>A0A7J5Z2R8_DISMA</name>
<protein>
    <submittedName>
        <fullName evidence="1">Uncharacterized protein</fullName>
    </submittedName>
</protein>
<reference evidence="1 2" key="1">
    <citation type="submission" date="2020-03" db="EMBL/GenBank/DDBJ databases">
        <title>Dissostichus mawsoni Genome sequencing and assembly.</title>
        <authorList>
            <person name="Park H."/>
        </authorList>
    </citation>
    <scope>NUCLEOTIDE SEQUENCE [LARGE SCALE GENOMIC DNA]</scope>
    <source>
        <strain evidence="1">DM0001</strain>
        <tissue evidence="1">Muscle</tissue>
    </source>
</reference>
<sequence>MRGIDLGWSVKEEDAGATGWKWCNRMGDIGTAGTKGTESWGLAAKWERLTWGLFWMGVLEMEEGAKGKDGEDGVVGVGGTEAEGGCNGSWRGVGGSDLAGDAGSVDCPGSGMERVAWRGLGTVLGLEGSVCVLLSSAGGGPLFGASVPLSVLCHVDGPPCRYRRAPVGDTEDLHGLPLWSPLAMTVQHGRVHPLLWGICGKQMDSESTQCTSAH</sequence>
<evidence type="ECO:0000313" key="2">
    <source>
        <dbReference type="Proteomes" id="UP000518266"/>
    </source>
</evidence>
<proteinExistence type="predicted"/>
<accession>A0A7J5Z2R8</accession>
<organism evidence="1 2">
    <name type="scientific">Dissostichus mawsoni</name>
    <name type="common">Antarctic cod</name>
    <dbReference type="NCBI Taxonomy" id="36200"/>
    <lineage>
        <taxon>Eukaryota</taxon>
        <taxon>Metazoa</taxon>
        <taxon>Chordata</taxon>
        <taxon>Craniata</taxon>
        <taxon>Vertebrata</taxon>
        <taxon>Euteleostomi</taxon>
        <taxon>Actinopterygii</taxon>
        <taxon>Neopterygii</taxon>
        <taxon>Teleostei</taxon>
        <taxon>Neoteleostei</taxon>
        <taxon>Acanthomorphata</taxon>
        <taxon>Eupercaria</taxon>
        <taxon>Perciformes</taxon>
        <taxon>Notothenioidei</taxon>
        <taxon>Nototheniidae</taxon>
        <taxon>Dissostichus</taxon>
    </lineage>
</organism>
<dbReference type="EMBL" id="JAAKFY010000007">
    <property type="protein sequence ID" value="KAF3854608.1"/>
    <property type="molecule type" value="Genomic_DNA"/>
</dbReference>
<comment type="caution">
    <text evidence="1">The sequence shown here is derived from an EMBL/GenBank/DDBJ whole genome shotgun (WGS) entry which is preliminary data.</text>
</comment>
<dbReference type="Proteomes" id="UP000518266">
    <property type="component" value="Unassembled WGS sequence"/>
</dbReference>
<dbReference type="AlphaFoldDB" id="A0A7J5Z2R8"/>